<dbReference type="EMBL" id="QYTU02000018">
    <property type="protein sequence ID" value="RWR10657.1"/>
    <property type="molecule type" value="Genomic_DNA"/>
</dbReference>
<comment type="caution">
    <text evidence="1">The sequence shown here is derived from an EMBL/GenBank/DDBJ whole genome shotgun (WGS) entry which is preliminary data.</text>
</comment>
<gene>
    <name evidence="1" type="ORF">D4N35_009635</name>
</gene>
<name>A0A443ITE1_9BACI</name>
<reference evidence="1" key="1">
    <citation type="submission" date="2018-12" db="EMBL/GenBank/DDBJ databases">
        <authorList>
            <person name="Sun L."/>
            <person name="Chen Z."/>
        </authorList>
    </citation>
    <scope>NUCLEOTIDE SEQUENCE [LARGE SCALE GENOMIC DNA]</scope>
    <source>
        <strain evidence="1">DSM 16012</strain>
    </source>
</reference>
<dbReference type="AlphaFoldDB" id="A0A443ITE1"/>
<organism evidence="1 2">
    <name type="scientific">Siminovitchia fortis</name>
    <dbReference type="NCBI Taxonomy" id="254758"/>
    <lineage>
        <taxon>Bacteria</taxon>
        <taxon>Bacillati</taxon>
        <taxon>Bacillota</taxon>
        <taxon>Bacilli</taxon>
        <taxon>Bacillales</taxon>
        <taxon>Bacillaceae</taxon>
        <taxon>Siminovitchia</taxon>
    </lineage>
</organism>
<dbReference type="RefSeq" id="WP_120072910.1">
    <property type="nucleotide sequence ID" value="NZ_CP126113.1"/>
</dbReference>
<dbReference type="Proteomes" id="UP000273811">
    <property type="component" value="Unassembled WGS sequence"/>
</dbReference>
<accession>A0A443ITE1</accession>
<protein>
    <submittedName>
        <fullName evidence="1">Uncharacterized protein</fullName>
    </submittedName>
</protein>
<evidence type="ECO:0000313" key="1">
    <source>
        <dbReference type="EMBL" id="RWR10657.1"/>
    </source>
</evidence>
<proteinExistence type="predicted"/>
<sequence>MGSIPFMSEFKNEIDFKIILSHSGPNVYTSWLMRQDKIFWLKVSKEKYEGRLSKKMKDSYKDYRQVFHTSIIRSGRDSYSRKEDCPSCGDPLYIQTQDSFTFTSIIALAS</sequence>
<evidence type="ECO:0000313" key="2">
    <source>
        <dbReference type="Proteomes" id="UP000273811"/>
    </source>
</evidence>
<keyword evidence="2" id="KW-1185">Reference proteome</keyword>
<dbReference type="GeneID" id="56390742"/>